<dbReference type="GO" id="GO:0005524">
    <property type="term" value="F:ATP binding"/>
    <property type="evidence" value="ECO:0007669"/>
    <property type="project" value="UniProtKB-KW"/>
</dbReference>
<dbReference type="GO" id="GO:0003723">
    <property type="term" value="F:RNA binding"/>
    <property type="evidence" value="ECO:0007669"/>
    <property type="project" value="TreeGrafter"/>
</dbReference>
<feature type="region of interest" description="Disordered" evidence="4">
    <location>
        <begin position="117"/>
        <end position="237"/>
    </location>
</feature>
<dbReference type="SUPFAM" id="SSF52540">
    <property type="entry name" value="P-loop containing nucleoside triphosphate hydrolases"/>
    <property type="match status" value="2"/>
</dbReference>
<feature type="region of interest" description="Disordered" evidence="4">
    <location>
        <begin position="486"/>
        <end position="542"/>
    </location>
</feature>
<dbReference type="InterPro" id="IPR031996">
    <property type="entry name" value="NVL2_nucleolin-bd"/>
</dbReference>
<dbReference type="InterPro" id="IPR003593">
    <property type="entry name" value="AAA+_ATPase"/>
</dbReference>
<feature type="compositionally biased region" description="Polar residues" evidence="4">
    <location>
        <begin position="1"/>
        <end position="19"/>
    </location>
</feature>
<reference evidence="6" key="1">
    <citation type="submission" date="2015-11" db="EMBL/GenBank/DDBJ databases">
        <title>De novo transcriptome assembly of four potential Pierce s Disease insect vectors from Arizona vineyards.</title>
        <authorList>
            <person name="Tassone E.E."/>
        </authorList>
    </citation>
    <scope>NUCLEOTIDE SEQUENCE</scope>
</reference>
<evidence type="ECO:0000259" key="5">
    <source>
        <dbReference type="SMART" id="SM00382"/>
    </source>
</evidence>
<dbReference type="CDD" id="cd19530">
    <property type="entry name" value="RecA-like_NVL_r2-like"/>
    <property type="match status" value="1"/>
</dbReference>
<dbReference type="Pfam" id="PF16725">
    <property type="entry name" value="Nucleolin_bd"/>
    <property type="match status" value="1"/>
</dbReference>
<evidence type="ECO:0000256" key="4">
    <source>
        <dbReference type="SAM" id="MobiDB-lite"/>
    </source>
</evidence>
<dbReference type="PANTHER" id="PTHR23077:SF171">
    <property type="entry name" value="NUCLEAR VALOSIN-CONTAINING PROTEIN-LIKE"/>
    <property type="match status" value="1"/>
</dbReference>
<feature type="domain" description="AAA+ ATPase" evidence="5">
    <location>
        <begin position="286"/>
        <end position="425"/>
    </location>
</feature>
<dbReference type="FunFam" id="1.10.8.60:FF:000112">
    <property type="entry name" value="Smallminded, isoform A"/>
    <property type="match status" value="1"/>
</dbReference>
<dbReference type="CDD" id="cd19518">
    <property type="entry name" value="RecA-like_NVL_r1-like"/>
    <property type="match status" value="1"/>
</dbReference>
<sequence length="913" mass="100096">MNSFGKNKALSSTPNQNRSFGPYGRGGNRIFAPQNGRPDRPNNDYRPYFSDPLILSRVAQYLQSTGKNAFIDFDLMADELQREYREYRRKKRSAFKHLLKKAVEVITFENALNQHGGVEVDEVDEDENGYATGRSPDYAFEGDGDVNSTLEDSYSQQNAKRSRKTSDPGAQELISIVTSDEDDAEDNPAKAAEGKSSEPPPQRTEPVPPQVSPLARPVAGETQTTKKRRAEARLASSKKFKSSLEPLRPSVSFKDIGGNEKVLQEVTQLLIHMCHPEVYRVLGVSPPRGFLLHGPPGSGKTLLAHAISGELKIPLLKVAAPELVGGLSGQSEERIRELFEEAVALAPCILFIDEVDAITPNRETAQREMERRIVAQLLSSMDELANNEKGDQVLVIGATNRPDSLDPALRRAGRFDREVCLGIPDRESRLSILQTLCHSLRLTPELQLAEVAMMTPGYVGADLKSLVTESAMAAVNRLFKTLKVPDTKKSPAEVVETTSSETSTSTAVVMPKEDAGQEAIKISEDSDKKPDKPEGATTEVEEMEVQVVPLDSEDTSDDVQVLDEQTSAPLGEERQLAEPEPTPPSLLHSTPLTKEQLEEVYITMEDFRAALKSVQPSAKREGFATVPDVKWEDIGSLQDIRHDLEMAILAPVKFPQQFSQMGLHTPTGVLLCGPPGCGKTLLAKAVANEAGINFISVKGPELLNMYVGESERAVRQCFQRARSSQPCVIFFDEIDALCPKRTNMENGASRVVNQLLTEMDGVEARPGVFLMAATNRPDIVDPAVMRPGRLDKVLYVGLPAAEDRVDILKALTKGGKTPLLGEDVELAEVAQNPCCEGYSGADLAALVREASIEALKEFMASRDQDQDQIAGDIKVCGRHFTAALSKIRPSVSDRDKMRYEQLRLQYAAVPSKG</sequence>
<dbReference type="InterPro" id="IPR038100">
    <property type="entry name" value="NLV2_N_sf"/>
</dbReference>
<dbReference type="InterPro" id="IPR003960">
    <property type="entry name" value="ATPase_AAA_CS"/>
</dbReference>
<organism evidence="6">
    <name type="scientific">Cuerna arida</name>
    <dbReference type="NCBI Taxonomy" id="1464854"/>
    <lineage>
        <taxon>Eukaryota</taxon>
        <taxon>Metazoa</taxon>
        <taxon>Ecdysozoa</taxon>
        <taxon>Arthropoda</taxon>
        <taxon>Hexapoda</taxon>
        <taxon>Insecta</taxon>
        <taxon>Pterygota</taxon>
        <taxon>Neoptera</taxon>
        <taxon>Paraneoptera</taxon>
        <taxon>Hemiptera</taxon>
        <taxon>Auchenorrhyncha</taxon>
        <taxon>Membracoidea</taxon>
        <taxon>Cicadellidae</taxon>
        <taxon>Cicadellinae</taxon>
        <taxon>Proconiini</taxon>
        <taxon>Cuerna</taxon>
    </lineage>
</organism>
<dbReference type="GO" id="GO:0005634">
    <property type="term" value="C:nucleus"/>
    <property type="evidence" value="ECO:0007669"/>
    <property type="project" value="TreeGrafter"/>
</dbReference>
<evidence type="ECO:0000256" key="1">
    <source>
        <dbReference type="ARBA" id="ARBA00006914"/>
    </source>
</evidence>
<accession>A0A1B6H1Q9</accession>
<comment type="similarity">
    <text evidence="1">Belongs to the AAA ATPase family.</text>
</comment>
<feature type="compositionally biased region" description="Basic residues" evidence="4">
    <location>
        <begin position="225"/>
        <end position="237"/>
    </location>
</feature>
<feature type="domain" description="AAA+ ATPase" evidence="5">
    <location>
        <begin position="665"/>
        <end position="800"/>
    </location>
</feature>
<dbReference type="Gene3D" id="1.10.8.60">
    <property type="match status" value="2"/>
</dbReference>
<feature type="region of interest" description="Disordered" evidence="4">
    <location>
        <begin position="1"/>
        <end position="45"/>
    </location>
</feature>
<protein>
    <recommendedName>
        <fullName evidence="5">AAA+ ATPase domain-containing protein</fullName>
    </recommendedName>
</protein>
<dbReference type="Gene3D" id="1.10.10.2010">
    <property type="match status" value="1"/>
</dbReference>
<feature type="compositionally biased region" description="Basic and acidic residues" evidence="4">
    <location>
        <begin position="511"/>
        <end position="534"/>
    </location>
</feature>
<feature type="compositionally biased region" description="Polar residues" evidence="4">
    <location>
        <begin position="146"/>
        <end position="159"/>
    </location>
</feature>
<dbReference type="InterPro" id="IPR003959">
    <property type="entry name" value="ATPase_AAA_core"/>
</dbReference>
<dbReference type="GO" id="GO:0016887">
    <property type="term" value="F:ATP hydrolysis activity"/>
    <property type="evidence" value="ECO:0007669"/>
    <property type="project" value="InterPro"/>
</dbReference>
<dbReference type="Pfam" id="PF17862">
    <property type="entry name" value="AAA_lid_3"/>
    <property type="match status" value="2"/>
</dbReference>
<keyword evidence="2" id="KW-0547">Nucleotide-binding</keyword>
<gene>
    <name evidence="6" type="ORF">g.23617</name>
</gene>
<dbReference type="FunFam" id="3.40.50.300:FF:000600">
    <property type="entry name" value="Nuclear valosin-containing protein-like"/>
    <property type="match status" value="1"/>
</dbReference>
<dbReference type="InterPro" id="IPR027417">
    <property type="entry name" value="P-loop_NTPase"/>
</dbReference>
<dbReference type="AlphaFoldDB" id="A0A1B6H1Q9"/>
<dbReference type="InterPro" id="IPR050168">
    <property type="entry name" value="AAA_ATPase_domain"/>
</dbReference>
<proteinExistence type="inferred from homology"/>
<feature type="compositionally biased region" description="Acidic residues" evidence="4">
    <location>
        <begin position="119"/>
        <end position="128"/>
    </location>
</feature>
<dbReference type="FunFam" id="3.40.50.300:FF:000149">
    <property type="entry name" value="Nuclear valosin-containing protein-like"/>
    <property type="match status" value="1"/>
</dbReference>
<dbReference type="Pfam" id="PF00004">
    <property type="entry name" value="AAA"/>
    <property type="match status" value="2"/>
</dbReference>
<evidence type="ECO:0000256" key="2">
    <source>
        <dbReference type="ARBA" id="ARBA00022741"/>
    </source>
</evidence>
<dbReference type="Gene3D" id="3.40.50.300">
    <property type="entry name" value="P-loop containing nucleotide triphosphate hydrolases"/>
    <property type="match status" value="2"/>
</dbReference>
<dbReference type="EMBL" id="GECZ01001191">
    <property type="protein sequence ID" value="JAS68578.1"/>
    <property type="molecule type" value="Transcribed_RNA"/>
</dbReference>
<feature type="compositionally biased region" description="Pro residues" evidence="4">
    <location>
        <begin position="198"/>
        <end position="211"/>
    </location>
</feature>
<dbReference type="PANTHER" id="PTHR23077">
    <property type="entry name" value="AAA-FAMILY ATPASE"/>
    <property type="match status" value="1"/>
</dbReference>
<dbReference type="GO" id="GO:1990275">
    <property type="term" value="F:preribosome binding"/>
    <property type="evidence" value="ECO:0007669"/>
    <property type="project" value="TreeGrafter"/>
</dbReference>
<dbReference type="GO" id="GO:0042254">
    <property type="term" value="P:ribosome biogenesis"/>
    <property type="evidence" value="ECO:0007669"/>
    <property type="project" value="TreeGrafter"/>
</dbReference>
<evidence type="ECO:0000313" key="6">
    <source>
        <dbReference type="EMBL" id="JAS68578.1"/>
    </source>
</evidence>
<name>A0A1B6H1Q9_9HEMI</name>
<feature type="region of interest" description="Disordered" evidence="4">
    <location>
        <begin position="566"/>
        <end position="591"/>
    </location>
</feature>
<dbReference type="PROSITE" id="PS00674">
    <property type="entry name" value="AAA"/>
    <property type="match status" value="2"/>
</dbReference>
<feature type="compositionally biased region" description="Low complexity" evidence="4">
    <location>
        <begin position="492"/>
        <end position="509"/>
    </location>
</feature>
<dbReference type="InterPro" id="IPR041569">
    <property type="entry name" value="AAA_lid_3"/>
</dbReference>
<dbReference type="SMART" id="SM00382">
    <property type="entry name" value="AAA"/>
    <property type="match status" value="2"/>
</dbReference>
<evidence type="ECO:0000256" key="3">
    <source>
        <dbReference type="ARBA" id="ARBA00022840"/>
    </source>
</evidence>
<keyword evidence="3" id="KW-0067">ATP-binding</keyword>